<reference evidence="1 2" key="1">
    <citation type="journal article" date="2015" name="Microbiome">
        <title>Genomic resolution of linkages in carbon, nitrogen, and sulfur cycling among widespread estuary sediment bacteria.</title>
        <authorList>
            <person name="Baker B.J."/>
            <person name="Lazar C.S."/>
            <person name="Teske A.P."/>
            <person name="Dick G.J."/>
        </authorList>
    </citation>
    <scope>NUCLEOTIDE SEQUENCE [LARGE SCALE GENOMIC DNA]</scope>
    <source>
        <strain evidence="1">SM23_40</strain>
    </source>
</reference>
<dbReference type="Proteomes" id="UP000051717">
    <property type="component" value="Unassembled WGS sequence"/>
</dbReference>
<gene>
    <name evidence="1" type="ORF">AMJ82_12285</name>
</gene>
<dbReference type="EMBL" id="LJUI01000182">
    <property type="protein sequence ID" value="KPK65701.1"/>
    <property type="molecule type" value="Genomic_DNA"/>
</dbReference>
<sequence>MNVAWDIVQQSWVWDADADGYYECSSANLRKTAEATGRTEAELLAMEEPDYEALALEQWSMES</sequence>
<accession>A0A0S8FYJ6</accession>
<organism evidence="1 2">
    <name type="scientific">candidate division TA06 bacterium SM23_40</name>
    <dbReference type="NCBI Taxonomy" id="1703774"/>
    <lineage>
        <taxon>Bacteria</taxon>
        <taxon>Bacteria division TA06</taxon>
    </lineage>
</organism>
<comment type="caution">
    <text evidence="1">The sequence shown here is derived from an EMBL/GenBank/DDBJ whole genome shotgun (WGS) entry which is preliminary data.</text>
</comment>
<protein>
    <submittedName>
        <fullName evidence="1">Uncharacterized protein</fullName>
    </submittedName>
</protein>
<dbReference type="AlphaFoldDB" id="A0A0S8FYJ6"/>
<name>A0A0S8FYJ6_UNCT6</name>
<evidence type="ECO:0000313" key="1">
    <source>
        <dbReference type="EMBL" id="KPK65701.1"/>
    </source>
</evidence>
<proteinExistence type="predicted"/>
<evidence type="ECO:0000313" key="2">
    <source>
        <dbReference type="Proteomes" id="UP000051717"/>
    </source>
</evidence>